<keyword evidence="11" id="KW-1185">Reference proteome</keyword>
<protein>
    <submittedName>
        <fullName evidence="10">Sodium/glycine symporter GlyP</fullName>
    </submittedName>
</protein>
<dbReference type="Gene3D" id="1.20.1740.10">
    <property type="entry name" value="Amino acid/polyamine transporter I"/>
    <property type="match status" value="1"/>
</dbReference>
<feature type="transmembrane region" description="Helical" evidence="9">
    <location>
        <begin position="400"/>
        <end position="421"/>
    </location>
</feature>
<evidence type="ECO:0000256" key="8">
    <source>
        <dbReference type="ARBA" id="ARBA00023136"/>
    </source>
</evidence>
<feature type="transmembrane region" description="Helical" evidence="9">
    <location>
        <begin position="102"/>
        <end position="124"/>
    </location>
</feature>
<evidence type="ECO:0000256" key="6">
    <source>
        <dbReference type="ARBA" id="ARBA00022847"/>
    </source>
</evidence>
<dbReference type="PRINTS" id="PR00175">
    <property type="entry name" value="NAALASMPORT"/>
</dbReference>
<evidence type="ECO:0000256" key="4">
    <source>
        <dbReference type="ARBA" id="ARBA00022475"/>
    </source>
</evidence>
<dbReference type="OrthoDB" id="77152at2157"/>
<comment type="subcellular location">
    <subcellularLocation>
        <location evidence="1 9">Cell membrane</location>
        <topology evidence="1 9">Multi-pass membrane protein</topology>
    </subcellularLocation>
</comment>
<feature type="transmembrane region" description="Helical" evidence="9">
    <location>
        <begin position="187"/>
        <end position="209"/>
    </location>
</feature>
<evidence type="ECO:0000256" key="1">
    <source>
        <dbReference type="ARBA" id="ARBA00004651"/>
    </source>
</evidence>
<feature type="transmembrane region" description="Helical" evidence="9">
    <location>
        <begin position="20"/>
        <end position="42"/>
    </location>
</feature>
<feature type="transmembrane region" description="Helical" evidence="9">
    <location>
        <begin position="62"/>
        <end position="82"/>
    </location>
</feature>
<gene>
    <name evidence="10" type="ORF">MSLAZ_1322</name>
</gene>
<dbReference type="FunFam" id="1.20.1740.10:FF:000004">
    <property type="entry name" value="Sodium:alanine symporter family protein"/>
    <property type="match status" value="1"/>
</dbReference>
<feature type="transmembrane region" description="Helical" evidence="9">
    <location>
        <begin position="221"/>
        <end position="240"/>
    </location>
</feature>
<keyword evidence="3 9" id="KW-0813">Transport</keyword>
<feature type="transmembrane region" description="Helical" evidence="9">
    <location>
        <begin position="358"/>
        <end position="380"/>
    </location>
</feature>
<accession>A0A0E3S6G5</accession>
<reference evidence="10 11" key="1">
    <citation type="submission" date="2014-07" db="EMBL/GenBank/DDBJ databases">
        <title>Methanogenic archaea and the global carbon cycle.</title>
        <authorList>
            <person name="Henriksen J.R."/>
            <person name="Luke J."/>
            <person name="Reinhart S."/>
            <person name="Benedict M.N."/>
            <person name="Youngblut N.D."/>
            <person name="Metcalf M.E."/>
            <person name="Whitaker R.J."/>
            <person name="Metcalf W.W."/>
        </authorList>
    </citation>
    <scope>NUCLEOTIDE SEQUENCE [LARGE SCALE GENOMIC DNA]</scope>
    <source>
        <strain evidence="10 11">Z-7289</strain>
    </source>
</reference>
<sequence>MNLLGMNIHDVFTKIDSFVWGPPLLILLVGTGIFLTISLGLIQIFRLPLALKYVLNSRKYEAGVLGDVSSFAALSTALSATIGTGNIVGVATAIKIGGPGALFWMSLAAFFGMATMYSESLLAVKYRTIDANGQMSGGPMYYIKNGLSHKKYSKILASLFAIFGINVALFGIGTFPQVNAIVDSARIAFDIPEILSAAVLSLLVAFVTLGGIRRIAAVAQLMVPFMAIAYVLGCIVIIGLNLDKIPATFSLILSSAFTETAARGGFLGAGVMLAIRMGISRGIFSNEAGLGSTPIAAAAARVKEPAKQGLISMTGTFFDTIVVCLMTGTVLIMTDSWTGDLAGAYMTSYAFSTVLSDLGSFIVTVGLIFFAFTTIIGWNYYGERCTEFLFGVRGILPYKLLYILIVASGAFLTLDVIWILADIVNGLMAIPNLIALLALRNVVVAETRKYFGGLRFED</sequence>
<dbReference type="GeneID" id="24806064"/>
<dbReference type="GO" id="GO:0005886">
    <property type="term" value="C:plasma membrane"/>
    <property type="evidence" value="ECO:0007669"/>
    <property type="project" value="UniProtKB-SubCell"/>
</dbReference>
<dbReference type="InterPro" id="IPR001463">
    <property type="entry name" value="Na/Ala_symport"/>
</dbReference>
<dbReference type="Pfam" id="PF01235">
    <property type="entry name" value="Na_Ala_symp"/>
    <property type="match status" value="1"/>
</dbReference>
<organism evidence="10 11">
    <name type="scientific">Methanosarcina lacustris Z-7289</name>
    <dbReference type="NCBI Taxonomy" id="1434111"/>
    <lineage>
        <taxon>Archaea</taxon>
        <taxon>Methanobacteriati</taxon>
        <taxon>Methanobacteriota</taxon>
        <taxon>Stenosarchaea group</taxon>
        <taxon>Methanomicrobia</taxon>
        <taxon>Methanosarcinales</taxon>
        <taxon>Methanosarcinaceae</taxon>
        <taxon>Methanosarcina</taxon>
    </lineage>
</organism>
<keyword evidence="6 9" id="KW-0769">Symport</keyword>
<evidence type="ECO:0000256" key="9">
    <source>
        <dbReference type="RuleBase" id="RU363064"/>
    </source>
</evidence>
<keyword evidence="5 9" id="KW-0812">Transmembrane</keyword>
<dbReference type="HOGENOM" id="CLU_024867_1_2_2"/>
<feature type="transmembrane region" description="Helical" evidence="9">
    <location>
        <begin position="317"/>
        <end position="338"/>
    </location>
</feature>
<dbReference type="AlphaFoldDB" id="A0A0E3S6G5"/>
<dbReference type="PANTHER" id="PTHR30330:SF3">
    <property type="entry name" value="TRANSCRIPTIONAL REGULATOR, LRP FAMILY"/>
    <property type="match status" value="1"/>
</dbReference>
<feature type="transmembrane region" description="Helical" evidence="9">
    <location>
        <begin position="155"/>
        <end position="175"/>
    </location>
</feature>
<evidence type="ECO:0000256" key="5">
    <source>
        <dbReference type="ARBA" id="ARBA00022692"/>
    </source>
</evidence>
<dbReference type="EMBL" id="CP009515">
    <property type="protein sequence ID" value="AKB74583.1"/>
    <property type="molecule type" value="Genomic_DNA"/>
</dbReference>
<keyword evidence="4 9" id="KW-1003">Cell membrane</keyword>
<dbReference type="PATRIC" id="fig|1434111.4.peg.1724"/>
<evidence type="ECO:0000313" key="11">
    <source>
        <dbReference type="Proteomes" id="UP000033072"/>
    </source>
</evidence>
<dbReference type="PANTHER" id="PTHR30330">
    <property type="entry name" value="AGSS FAMILY TRANSPORTER, SODIUM-ALANINE"/>
    <property type="match status" value="1"/>
</dbReference>
<keyword evidence="8 9" id="KW-0472">Membrane</keyword>
<dbReference type="GO" id="GO:0005283">
    <property type="term" value="F:amino acid:sodium symporter activity"/>
    <property type="evidence" value="ECO:0007669"/>
    <property type="project" value="InterPro"/>
</dbReference>
<dbReference type="NCBIfam" id="TIGR00835">
    <property type="entry name" value="agcS"/>
    <property type="match status" value="1"/>
</dbReference>
<dbReference type="RefSeq" id="WP_048125562.1">
    <property type="nucleotide sequence ID" value="NZ_CP009515.1"/>
</dbReference>
<evidence type="ECO:0000313" key="10">
    <source>
        <dbReference type="EMBL" id="AKB74583.1"/>
    </source>
</evidence>
<dbReference type="Proteomes" id="UP000033072">
    <property type="component" value="Chromosome"/>
</dbReference>
<evidence type="ECO:0000256" key="2">
    <source>
        <dbReference type="ARBA" id="ARBA00009261"/>
    </source>
</evidence>
<dbReference type="KEGG" id="mls:MSLAZ_1322"/>
<evidence type="ECO:0000256" key="7">
    <source>
        <dbReference type="ARBA" id="ARBA00022989"/>
    </source>
</evidence>
<feature type="transmembrane region" description="Helical" evidence="9">
    <location>
        <begin position="427"/>
        <end position="445"/>
    </location>
</feature>
<comment type="similarity">
    <text evidence="2 9">Belongs to the alanine or glycine:cation symporter (AGCS) (TC 2.A.25) family.</text>
</comment>
<keyword evidence="7 9" id="KW-1133">Transmembrane helix</keyword>
<evidence type="ECO:0000256" key="3">
    <source>
        <dbReference type="ARBA" id="ARBA00022448"/>
    </source>
</evidence>
<name>A0A0E3S6G5_9EURY</name>
<proteinExistence type="inferred from homology"/>
<dbReference type="STRING" id="1434111.MSLAZ_1322"/>